<dbReference type="Pfam" id="PF02737">
    <property type="entry name" value="3HCDH_N"/>
    <property type="match status" value="1"/>
</dbReference>
<reference evidence="12 13" key="1">
    <citation type="journal article" date="2023" name="Commun. Biol.">
        <title>Genome analysis of Parmales, the sister group of diatoms, reveals the evolutionary specialization of diatoms from phago-mixotrophs to photoautotrophs.</title>
        <authorList>
            <person name="Ban H."/>
            <person name="Sato S."/>
            <person name="Yoshikawa S."/>
            <person name="Yamada K."/>
            <person name="Nakamura Y."/>
            <person name="Ichinomiya M."/>
            <person name="Sato N."/>
            <person name="Blanc-Mathieu R."/>
            <person name="Endo H."/>
            <person name="Kuwata A."/>
            <person name="Ogata H."/>
        </authorList>
    </citation>
    <scope>NUCLEOTIDE SEQUENCE [LARGE SCALE GENOMIC DNA]</scope>
</reference>
<evidence type="ECO:0000259" key="10">
    <source>
        <dbReference type="Pfam" id="PF00725"/>
    </source>
</evidence>
<dbReference type="InterPro" id="IPR006108">
    <property type="entry name" value="3HC_DH_C"/>
</dbReference>
<dbReference type="PANTHER" id="PTHR43561:SF3">
    <property type="entry name" value="HYDROXYACYL-COENZYME A DEHYDROGENASE, MITOCHONDRIAL"/>
    <property type="match status" value="1"/>
</dbReference>
<dbReference type="InterPro" id="IPR008927">
    <property type="entry name" value="6-PGluconate_DH-like_C_sf"/>
</dbReference>
<evidence type="ECO:0000256" key="1">
    <source>
        <dbReference type="ARBA" id="ARBA00004305"/>
    </source>
</evidence>
<protein>
    <recommendedName>
        <fullName evidence="14">3-hydroxyacyl-CoA dehydrogenase</fullName>
    </recommendedName>
</protein>
<comment type="catalytic activity">
    <reaction evidence="9">
        <text>a (3S)-3-hydroxyacyl-CoA + NAD(+) = a 3-oxoacyl-CoA + NADH + H(+)</text>
        <dbReference type="Rhea" id="RHEA:22432"/>
        <dbReference type="ChEBI" id="CHEBI:15378"/>
        <dbReference type="ChEBI" id="CHEBI:57318"/>
        <dbReference type="ChEBI" id="CHEBI:57540"/>
        <dbReference type="ChEBI" id="CHEBI:57945"/>
        <dbReference type="ChEBI" id="CHEBI:90726"/>
        <dbReference type="EC" id="1.1.1.35"/>
    </reaction>
</comment>
<dbReference type="Gene3D" id="3.40.50.720">
    <property type="entry name" value="NAD(P)-binding Rossmann-like Domain"/>
    <property type="match status" value="1"/>
</dbReference>
<accession>A0ABQ6N2H6</accession>
<keyword evidence="6" id="KW-0520">NAD</keyword>
<dbReference type="PANTHER" id="PTHR43561">
    <property type="match status" value="1"/>
</dbReference>
<evidence type="ECO:0000256" key="7">
    <source>
        <dbReference type="ARBA" id="ARBA00023098"/>
    </source>
</evidence>
<keyword evidence="7" id="KW-0443">Lipid metabolism</keyword>
<evidence type="ECO:0000313" key="12">
    <source>
        <dbReference type="EMBL" id="GMI38398.1"/>
    </source>
</evidence>
<evidence type="ECO:0000256" key="2">
    <source>
        <dbReference type="ARBA" id="ARBA00005005"/>
    </source>
</evidence>
<dbReference type="SUPFAM" id="SSF48179">
    <property type="entry name" value="6-phosphogluconate dehydrogenase C-terminal domain-like"/>
    <property type="match status" value="1"/>
</dbReference>
<comment type="subcellular location">
    <subcellularLocation>
        <location evidence="1">Mitochondrion matrix</location>
    </subcellularLocation>
</comment>
<dbReference type="InterPro" id="IPR036291">
    <property type="entry name" value="NAD(P)-bd_dom_sf"/>
</dbReference>
<dbReference type="InterPro" id="IPR013328">
    <property type="entry name" value="6PGD_dom2"/>
</dbReference>
<feature type="domain" description="3-hydroxyacyl-CoA dehydrogenase NAD binding" evidence="11">
    <location>
        <begin position="26"/>
        <end position="205"/>
    </location>
</feature>
<organism evidence="12 13">
    <name type="scientific">Tetraparma gracilis</name>
    <dbReference type="NCBI Taxonomy" id="2962635"/>
    <lineage>
        <taxon>Eukaryota</taxon>
        <taxon>Sar</taxon>
        <taxon>Stramenopiles</taxon>
        <taxon>Ochrophyta</taxon>
        <taxon>Bolidophyceae</taxon>
        <taxon>Parmales</taxon>
        <taxon>Triparmaceae</taxon>
        <taxon>Tetraparma</taxon>
    </lineage>
</organism>
<dbReference type="Pfam" id="PF00725">
    <property type="entry name" value="3HCDH"/>
    <property type="match status" value="1"/>
</dbReference>
<proteinExistence type="inferred from homology"/>
<gene>
    <name evidence="12" type="ORF">TeGR_g12361</name>
</gene>
<dbReference type="SUPFAM" id="SSF51735">
    <property type="entry name" value="NAD(P)-binding Rossmann-fold domains"/>
    <property type="match status" value="1"/>
</dbReference>
<feature type="domain" description="3-hydroxyacyl-CoA dehydrogenase C-terminal" evidence="10">
    <location>
        <begin position="207"/>
        <end position="304"/>
    </location>
</feature>
<dbReference type="Gene3D" id="1.10.1040.10">
    <property type="entry name" value="N-(1-d-carboxylethyl)-l-norvaline Dehydrogenase, domain 2"/>
    <property type="match status" value="1"/>
</dbReference>
<keyword evidence="8" id="KW-0496">Mitochondrion</keyword>
<comment type="caution">
    <text evidence="12">The sequence shown here is derived from an EMBL/GenBank/DDBJ whole genome shotgun (WGS) entry which is preliminary data.</text>
</comment>
<dbReference type="EMBL" id="BRYB01000822">
    <property type="protein sequence ID" value="GMI38398.1"/>
    <property type="molecule type" value="Genomic_DNA"/>
</dbReference>
<evidence type="ECO:0000256" key="5">
    <source>
        <dbReference type="ARBA" id="ARBA00023002"/>
    </source>
</evidence>
<evidence type="ECO:0000256" key="6">
    <source>
        <dbReference type="ARBA" id="ARBA00023027"/>
    </source>
</evidence>
<comment type="similarity">
    <text evidence="3">Belongs to the 3-hydroxyacyl-CoA dehydrogenase family.</text>
</comment>
<dbReference type="InterPro" id="IPR006176">
    <property type="entry name" value="3-OHacyl-CoA_DH_NAD-bd"/>
</dbReference>
<evidence type="ECO:0000256" key="8">
    <source>
        <dbReference type="ARBA" id="ARBA00023128"/>
    </source>
</evidence>
<evidence type="ECO:0000259" key="11">
    <source>
        <dbReference type="Pfam" id="PF02737"/>
    </source>
</evidence>
<evidence type="ECO:0008006" key="14">
    <source>
        <dbReference type="Google" id="ProtNLM"/>
    </source>
</evidence>
<keyword evidence="13" id="KW-1185">Reference proteome</keyword>
<keyword evidence="5" id="KW-0560">Oxidoreductase</keyword>
<sequence>MMSSRFAAAARRSLSTLSPPVPKFDTVACVGLGLMGHGIAQVSAQANFKVVAFEQEQRFLDAGRSRIEGSLGKMLKREKISQEQYDGIMNGITYTTDFADLASSDLVVEAVIENMDLKKQLWGELNNVCKPDAIFASNTSSLSITEMADVSGRPDRFVGVHFFNPVQLMKLTEVIRTVHTHPEVFDACHSWVGDIKKVAVSCNDTPGFIVNRLLVPSLTQACLMLDRKDATIKDIDLSMQLGAGHPMGPLHLADYIGLDTIHSIIAGWVEKYPDEPAFEMPKCLKERFDNGDLGRKTGKGFYHWGAGDVRGEPTE</sequence>
<dbReference type="PIRSF" id="PIRSF000105">
    <property type="entry name" value="HCDH"/>
    <property type="match status" value="1"/>
</dbReference>
<name>A0ABQ6N2H6_9STRA</name>
<comment type="pathway">
    <text evidence="2">Lipid metabolism; fatty acid beta-oxidation.</text>
</comment>
<evidence type="ECO:0000313" key="13">
    <source>
        <dbReference type="Proteomes" id="UP001165060"/>
    </source>
</evidence>
<evidence type="ECO:0000256" key="3">
    <source>
        <dbReference type="ARBA" id="ARBA00009463"/>
    </source>
</evidence>
<keyword evidence="4" id="KW-0276">Fatty acid metabolism</keyword>
<dbReference type="Proteomes" id="UP001165060">
    <property type="component" value="Unassembled WGS sequence"/>
</dbReference>
<dbReference type="InterPro" id="IPR022694">
    <property type="entry name" value="3-OHacyl-CoA_DH"/>
</dbReference>
<dbReference type="InterPro" id="IPR052242">
    <property type="entry name" value="Mito_3-hydroxyacyl-CoA_DH"/>
</dbReference>
<evidence type="ECO:0000256" key="9">
    <source>
        <dbReference type="ARBA" id="ARBA00049556"/>
    </source>
</evidence>
<evidence type="ECO:0000256" key="4">
    <source>
        <dbReference type="ARBA" id="ARBA00022832"/>
    </source>
</evidence>